<dbReference type="AlphaFoldDB" id="A0AAN9JJS8"/>
<organism evidence="1 2">
    <name type="scientific">Clitoria ternatea</name>
    <name type="common">Butterfly pea</name>
    <dbReference type="NCBI Taxonomy" id="43366"/>
    <lineage>
        <taxon>Eukaryota</taxon>
        <taxon>Viridiplantae</taxon>
        <taxon>Streptophyta</taxon>
        <taxon>Embryophyta</taxon>
        <taxon>Tracheophyta</taxon>
        <taxon>Spermatophyta</taxon>
        <taxon>Magnoliopsida</taxon>
        <taxon>eudicotyledons</taxon>
        <taxon>Gunneridae</taxon>
        <taxon>Pentapetalae</taxon>
        <taxon>rosids</taxon>
        <taxon>fabids</taxon>
        <taxon>Fabales</taxon>
        <taxon>Fabaceae</taxon>
        <taxon>Papilionoideae</taxon>
        <taxon>50 kb inversion clade</taxon>
        <taxon>NPAAA clade</taxon>
        <taxon>indigoferoid/millettioid clade</taxon>
        <taxon>Phaseoleae</taxon>
        <taxon>Clitoria</taxon>
    </lineage>
</organism>
<protein>
    <submittedName>
        <fullName evidence="1">Uncharacterized protein</fullName>
    </submittedName>
</protein>
<keyword evidence="2" id="KW-1185">Reference proteome</keyword>
<comment type="caution">
    <text evidence="1">The sequence shown here is derived from an EMBL/GenBank/DDBJ whole genome shotgun (WGS) entry which is preliminary data.</text>
</comment>
<dbReference type="Proteomes" id="UP001359559">
    <property type="component" value="Unassembled WGS sequence"/>
</dbReference>
<proteinExistence type="predicted"/>
<accession>A0AAN9JJS8</accession>
<reference evidence="1 2" key="1">
    <citation type="submission" date="2024-01" db="EMBL/GenBank/DDBJ databases">
        <title>The genomes of 5 underutilized Papilionoideae crops provide insights into root nodulation and disease resistance.</title>
        <authorList>
            <person name="Yuan L."/>
        </authorList>
    </citation>
    <scope>NUCLEOTIDE SEQUENCE [LARGE SCALE GENOMIC DNA]</scope>
    <source>
        <strain evidence="1">LY-2023</strain>
        <tissue evidence="1">Leaf</tissue>
    </source>
</reference>
<evidence type="ECO:0000313" key="1">
    <source>
        <dbReference type="EMBL" id="KAK7300505.1"/>
    </source>
</evidence>
<gene>
    <name evidence="1" type="ORF">RJT34_11350</name>
</gene>
<sequence length="412" mass="45828">MDPPNEEAVLALVRVLKRNAADSFAREDHAEAFATYSEALDLLDHLRMAAFVNVANVIFPINTSPSFLLAYPSLPLSVLAYYSAKRNKAMDPPNEEAVLAPVRVLKRNAVDSFTRENHAEVFATYSEALDLLDHLRMAAFVNVANVIFPINTSPSFLLAYPSLPLSVLAYYSAKRNKAMDPPNEEAVLDPVRVLKRNAADSFAREDHAEAFATNNKALDLLDHLRMTAFVNVANVIFPINTSPSFLLAYPSLPLFVLAYYSTKRNKAMDPPNEKAVLTLVRVLKRNAADSFARKDHAEAFSTYSEAIDLLDHLRMAAFVNVTNVIFPINTSPSFLLAYPSLPLSVLAYYSAKRNKAMDPPNEEAVLAPVRVLKRNAADSFAREDHAETFATYSEALDLLDHLRILPLLMLLM</sequence>
<dbReference type="EMBL" id="JAYKXN010000003">
    <property type="protein sequence ID" value="KAK7300505.1"/>
    <property type="molecule type" value="Genomic_DNA"/>
</dbReference>
<name>A0AAN9JJS8_CLITE</name>
<evidence type="ECO:0000313" key="2">
    <source>
        <dbReference type="Proteomes" id="UP001359559"/>
    </source>
</evidence>